<dbReference type="InterPro" id="IPR046346">
    <property type="entry name" value="Aminoacid_DH-like_N_sf"/>
</dbReference>
<dbReference type="InterPro" id="IPR033922">
    <property type="entry name" value="NAD_bind_Glu_DH"/>
</dbReference>
<dbReference type="Gene3D" id="3.40.50.720">
    <property type="entry name" value="NAD(P)-binding Rossmann-like Domain"/>
    <property type="match status" value="1"/>
</dbReference>
<evidence type="ECO:0000256" key="1">
    <source>
        <dbReference type="ARBA" id="ARBA00006382"/>
    </source>
</evidence>
<keyword evidence="5" id="KW-0520">NAD</keyword>
<name>A0A3D8LHK9_9BACT</name>
<gene>
    <name evidence="9" type="ORF">DXT99_02105</name>
</gene>
<sequence>MANEPNEGKKFLDSVHQFFDQAASYSRLSPGILAQIKAPNSVYKVSFPVEIEGKIEVIEGIRVQHSHHKLPSKGGIRYSMQVDEDEVKALATLMTFKCAVVDVPFGGAKGGVKINPRTSSVKTLESVTRRYATELIKKNLIGPGIDVPAPDYGTGSREMAWIADTYQTFKYGETSALGCVTGKPVGQGGIRGRAEATGLGVYFGIREALGDSELLEGKGLNGNTLEGKRIIVQGLGNVGYHAAHFCQQDGGVIVGIAEREGGIYNENGIDVKEAFRHRSEHGSILNFKDSKNINDSAELLEMECDILIPAALENVIHSGNAGRIKAKIVAEGANGPVTREAEEILIKNGIIILPDLYLNAGGVTVSYFEWLKNLSNVRFGRMGKRAEEASYLRLVNAIESSSGKSMTAKERAFLSQGSDEISLVRSGLEDTMINAYHEIRDVMQQKNIPDLRTAAFLAAIEKIGVSYESLGIFP</sequence>
<feature type="binding site" evidence="5">
    <location>
        <position position="97"/>
    </location>
    <ligand>
        <name>substrate</name>
    </ligand>
</feature>
<keyword evidence="2 3" id="KW-0560">Oxidoreductase</keyword>
<accession>A0A3D8LHK9</accession>
<dbReference type="PANTHER" id="PTHR11606:SF13">
    <property type="entry name" value="GLUTAMATE DEHYDROGENASE 1, MITOCHONDRIAL"/>
    <property type="match status" value="1"/>
</dbReference>
<dbReference type="InterPro" id="IPR036291">
    <property type="entry name" value="NAD(P)-bd_dom_sf"/>
</dbReference>
<evidence type="ECO:0000256" key="5">
    <source>
        <dbReference type="PIRSR" id="PIRSR000185-2"/>
    </source>
</evidence>
<dbReference type="GO" id="GO:0006538">
    <property type="term" value="P:L-glutamate catabolic process"/>
    <property type="evidence" value="ECO:0007669"/>
    <property type="project" value="TreeGrafter"/>
</dbReference>
<dbReference type="Proteomes" id="UP000256708">
    <property type="component" value="Unassembled WGS sequence"/>
</dbReference>
<dbReference type="InterPro" id="IPR033524">
    <property type="entry name" value="Glu/Leu/Phe/Val_DH_AS"/>
</dbReference>
<reference evidence="10" key="1">
    <citation type="submission" date="2018-08" db="EMBL/GenBank/DDBJ databases">
        <authorList>
            <person name="Liu Z.-W."/>
            <person name="Du Z.-J."/>
        </authorList>
    </citation>
    <scope>NUCLEOTIDE SEQUENCE [LARGE SCALE GENOMIC DNA]</scope>
    <source>
        <strain evidence="10">H4X</strain>
    </source>
</reference>
<evidence type="ECO:0000313" key="10">
    <source>
        <dbReference type="Proteomes" id="UP000256708"/>
    </source>
</evidence>
<comment type="caution">
    <text evidence="9">The sequence shown here is derived from an EMBL/GenBank/DDBJ whole genome shotgun (WGS) entry which is preliminary data.</text>
</comment>
<dbReference type="InterPro" id="IPR006097">
    <property type="entry name" value="Glu/Leu/Phe/Val/Trp_DH_dimer"/>
</dbReference>
<dbReference type="GO" id="GO:0004352">
    <property type="term" value="F:glutamate dehydrogenase (NAD+) activity"/>
    <property type="evidence" value="ECO:0007669"/>
    <property type="project" value="TreeGrafter"/>
</dbReference>
<protein>
    <recommendedName>
        <fullName evidence="3">Glutamate dehydrogenase</fullName>
    </recommendedName>
</protein>
<dbReference type="RefSeq" id="WP_115563860.1">
    <property type="nucleotide sequence ID" value="NZ_QRGR01000002.1"/>
</dbReference>
<evidence type="ECO:0000256" key="3">
    <source>
        <dbReference type="PIRNR" id="PIRNR000185"/>
    </source>
</evidence>
<dbReference type="EMBL" id="QRGR01000002">
    <property type="protein sequence ID" value="RDV16920.1"/>
    <property type="molecule type" value="Genomic_DNA"/>
</dbReference>
<dbReference type="SUPFAM" id="SSF51735">
    <property type="entry name" value="NAD(P)-binding Rossmann-fold domains"/>
    <property type="match status" value="1"/>
</dbReference>
<dbReference type="SUPFAM" id="SSF53223">
    <property type="entry name" value="Aminoacid dehydrogenase-like, N-terminal domain"/>
    <property type="match status" value="1"/>
</dbReference>
<comment type="similarity">
    <text evidence="1 3 7">Belongs to the Glu/Leu/Phe/Val dehydrogenases family.</text>
</comment>
<evidence type="ECO:0000259" key="8">
    <source>
        <dbReference type="SMART" id="SM00839"/>
    </source>
</evidence>
<dbReference type="PANTHER" id="PTHR11606">
    <property type="entry name" value="GLUTAMATE DEHYDROGENASE"/>
    <property type="match status" value="1"/>
</dbReference>
<dbReference type="Pfam" id="PF02812">
    <property type="entry name" value="ELFV_dehydrog_N"/>
    <property type="match status" value="1"/>
</dbReference>
<feature type="binding site" evidence="5">
    <location>
        <position position="73"/>
    </location>
    <ligand>
        <name>substrate</name>
    </ligand>
</feature>
<dbReference type="OrthoDB" id="9803297at2"/>
<dbReference type="Pfam" id="PF00208">
    <property type="entry name" value="ELFV_dehydrog"/>
    <property type="match status" value="1"/>
</dbReference>
<dbReference type="PIRSF" id="PIRSF000185">
    <property type="entry name" value="Glu_DH"/>
    <property type="match status" value="1"/>
</dbReference>
<dbReference type="GO" id="GO:0000166">
    <property type="term" value="F:nucleotide binding"/>
    <property type="evidence" value="ECO:0007669"/>
    <property type="project" value="UniProtKB-KW"/>
</dbReference>
<keyword evidence="5" id="KW-0547">Nucleotide-binding</keyword>
<feature type="binding site" evidence="5">
    <location>
        <position position="197"/>
    </location>
    <ligand>
        <name>NAD(+)</name>
        <dbReference type="ChEBI" id="CHEBI:57540"/>
    </ligand>
</feature>
<evidence type="ECO:0000256" key="7">
    <source>
        <dbReference type="RuleBase" id="RU004417"/>
    </source>
</evidence>
<dbReference type="InterPro" id="IPR006095">
    <property type="entry name" value="Glu/Leu/Phe/Val/Trp_DH"/>
</dbReference>
<feature type="active site" description="Proton donor" evidence="4">
    <location>
        <position position="109"/>
    </location>
</feature>
<feature type="domain" description="Glutamate/phenylalanine/leucine/valine/L-tryptophan dehydrogenase C-terminal" evidence="8">
    <location>
        <begin position="190"/>
        <end position="471"/>
    </location>
</feature>
<organism evidence="9 10">
    <name type="scientific">Pontibacter diazotrophicus</name>
    <dbReference type="NCBI Taxonomy" id="1400979"/>
    <lineage>
        <taxon>Bacteria</taxon>
        <taxon>Pseudomonadati</taxon>
        <taxon>Bacteroidota</taxon>
        <taxon>Cytophagia</taxon>
        <taxon>Cytophagales</taxon>
        <taxon>Hymenobacteraceae</taxon>
        <taxon>Pontibacter</taxon>
    </lineage>
</organism>
<dbReference type="PRINTS" id="PR00082">
    <property type="entry name" value="GLFDHDRGNASE"/>
</dbReference>
<feature type="binding site" evidence="5">
    <location>
        <position position="237"/>
    </location>
    <ligand>
        <name>NAD(+)</name>
        <dbReference type="ChEBI" id="CHEBI:57540"/>
    </ligand>
</feature>
<feature type="site" description="Important for catalysis" evidence="6">
    <location>
        <position position="151"/>
    </location>
</feature>
<dbReference type="Gene3D" id="3.40.50.10860">
    <property type="entry name" value="Leucine Dehydrogenase, chain A, domain 1"/>
    <property type="match status" value="1"/>
</dbReference>
<proteinExistence type="inferred from homology"/>
<feature type="binding site" evidence="5">
    <location>
        <position position="366"/>
    </location>
    <ligand>
        <name>substrate</name>
    </ligand>
</feature>
<keyword evidence="10" id="KW-1185">Reference proteome</keyword>
<dbReference type="AlphaFoldDB" id="A0A3D8LHK9"/>
<dbReference type="InterPro" id="IPR014362">
    <property type="entry name" value="Glu_DH"/>
</dbReference>
<evidence type="ECO:0000256" key="4">
    <source>
        <dbReference type="PIRSR" id="PIRSR000185-1"/>
    </source>
</evidence>
<dbReference type="FunFam" id="3.40.50.720:FF:000100">
    <property type="entry name" value="Glutamate dehydrogenase 1, mitochondrial"/>
    <property type="match status" value="1"/>
</dbReference>
<dbReference type="CDD" id="cd01076">
    <property type="entry name" value="NAD_bind_1_Glu_DH"/>
    <property type="match status" value="1"/>
</dbReference>
<evidence type="ECO:0000313" key="9">
    <source>
        <dbReference type="EMBL" id="RDV16920.1"/>
    </source>
</evidence>
<dbReference type="InterPro" id="IPR006096">
    <property type="entry name" value="Glu/Leu/Phe/Val/Trp_DH_C"/>
</dbReference>
<dbReference type="PROSITE" id="PS00074">
    <property type="entry name" value="GLFV_DEHYDROGENASE"/>
    <property type="match status" value="1"/>
</dbReference>
<dbReference type="SMART" id="SM00839">
    <property type="entry name" value="ELFV_dehydrog"/>
    <property type="match status" value="1"/>
</dbReference>
<evidence type="ECO:0000256" key="6">
    <source>
        <dbReference type="PIRSR" id="PIRSR000185-3"/>
    </source>
</evidence>
<evidence type="ECO:0000256" key="2">
    <source>
        <dbReference type="ARBA" id="ARBA00023002"/>
    </source>
</evidence>